<dbReference type="HOGENOM" id="CLU_003827_5_1_1"/>
<dbReference type="STRING" id="1287681.M7TGS3"/>
<dbReference type="EMBL" id="KB706750">
    <property type="protein sequence ID" value="EMR65935.1"/>
    <property type="molecule type" value="Genomic_DNA"/>
</dbReference>
<evidence type="ECO:0000256" key="4">
    <source>
        <dbReference type="ARBA" id="ARBA00023002"/>
    </source>
</evidence>
<dbReference type="Gene3D" id="3.90.420.10">
    <property type="entry name" value="Oxidoreductase, molybdopterin-binding domain"/>
    <property type="match status" value="1"/>
</dbReference>
<protein>
    <submittedName>
        <fullName evidence="8">Putative sulfite oxidase protein</fullName>
    </submittedName>
</protein>
<feature type="domain" description="Moybdenum cofactor oxidoreductase dimerisation" evidence="7">
    <location>
        <begin position="456"/>
        <end position="494"/>
    </location>
</feature>
<dbReference type="Proteomes" id="UP000012174">
    <property type="component" value="Unassembled WGS sequence"/>
</dbReference>
<reference evidence="9" key="1">
    <citation type="journal article" date="2013" name="Genome Announc.">
        <title>Draft genome sequence of the grapevine dieback fungus Eutypa lata UCR-EL1.</title>
        <authorList>
            <person name="Blanco-Ulate B."/>
            <person name="Rolshausen P.E."/>
            <person name="Cantu D."/>
        </authorList>
    </citation>
    <scope>NUCLEOTIDE SEQUENCE [LARGE SCALE GENOMIC DNA]</scope>
    <source>
        <strain evidence="9">UCR-EL1</strain>
    </source>
</reference>
<dbReference type="GO" id="GO:0030151">
    <property type="term" value="F:molybdenum ion binding"/>
    <property type="evidence" value="ECO:0007669"/>
    <property type="project" value="InterPro"/>
</dbReference>
<dbReference type="SUPFAM" id="SSF55856">
    <property type="entry name" value="Cytochrome b5-like heme/steroid binding domain"/>
    <property type="match status" value="1"/>
</dbReference>
<dbReference type="SUPFAM" id="SSF56524">
    <property type="entry name" value="Oxidoreductase molybdopterin-binding domain"/>
    <property type="match status" value="1"/>
</dbReference>
<dbReference type="Gene3D" id="2.60.40.650">
    <property type="match status" value="1"/>
</dbReference>
<keyword evidence="4" id="KW-0560">Oxidoreductase</keyword>
<evidence type="ECO:0000259" key="6">
    <source>
        <dbReference type="Pfam" id="PF00174"/>
    </source>
</evidence>
<dbReference type="GO" id="GO:0008482">
    <property type="term" value="F:sulfite oxidase activity"/>
    <property type="evidence" value="ECO:0007669"/>
    <property type="project" value="TreeGrafter"/>
</dbReference>
<dbReference type="AlphaFoldDB" id="M7TGS3"/>
<dbReference type="GO" id="GO:0005739">
    <property type="term" value="C:mitochondrion"/>
    <property type="evidence" value="ECO:0007669"/>
    <property type="project" value="TreeGrafter"/>
</dbReference>
<dbReference type="SUPFAM" id="SSF81296">
    <property type="entry name" value="E set domains"/>
    <property type="match status" value="1"/>
</dbReference>
<feature type="region of interest" description="Disordered" evidence="5">
    <location>
        <begin position="432"/>
        <end position="455"/>
    </location>
</feature>
<sequence length="522" mass="58365">MGYPDIVSRKSSSMGRVPRTRAHPGGEVILRAAGSSIEPYWNIFSIHKTPYVREILEQYLVGKVHPDDLVDGRPSQEYIEDPFETDPQRDERLGVITQKPCNAETPSTELAASFLTPNEVFYVRNHMWVPVIEEARADDHSISIELPDGEIKTYTLRDLKTRFRQHVVSAVLQCSGNRRRDMTVHAKKTNGLQWTVGAISCATWEGVRLRDVLADAGVSTDDPGDDAQHVQFSGLEAYGASIPIAAALDPRGDVLLAFRMNGQALPRDHGFPVRVIVPGHVAARCVKWVNKIVVSDEESSTQWQRRDYKCFGPNETVQDWDKYKSIQEMPITSAITRTRLKTPQAILRPMDGDGSKDRRSERTVTSGDTQQQQVVELEGYAYSGGGHEIQRVDVSLDGGKTWDQARLLDDSKLDKGSKTWCWKRWRYEGALPSPSPTPDHDNYGNGKQQQQGEVRRTTTFMVKATDDAYNTQPEHHASIYNLRGNLATAWHRVEFSYPKSLSFGSLKVGEKGAGDVGGGESK</sequence>
<feature type="domain" description="Moybdenum cofactor oxidoreductase dimerisation" evidence="7">
    <location>
        <begin position="363"/>
        <end position="427"/>
    </location>
</feature>
<dbReference type="OrthoDB" id="10051395at2759"/>
<dbReference type="InterPro" id="IPR008335">
    <property type="entry name" value="Mopterin_OxRdtase_euk"/>
</dbReference>
<accession>M7TGS3</accession>
<feature type="domain" description="Oxidoreductase molybdopterin-binding" evidence="6">
    <location>
        <begin position="126"/>
        <end position="303"/>
    </location>
</feature>
<dbReference type="PANTHER" id="PTHR19372:SF7">
    <property type="entry name" value="SULFITE OXIDASE, MITOCHONDRIAL"/>
    <property type="match status" value="1"/>
</dbReference>
<dbReference type="Gene3D" id="3.10.120.10">
    <property type="entry name" value="Cytochrome b5-like heme/steroid binding domain"/>
    <property type="match status" value="1"/>
</dbReference>
<keyword evidence="3" id="KW-0479">Metal-binding</keyword>
<dbReference type="GO" id="GO:0043546">
    <property type="term" value="F:molybdopterin cofactor binding"/>
    <property type="evidence" value="ECO:0007669"/>
    <property type="project" value="TreeGrafter"/>
</dbReference>
<dbReference type="PANTHER" id="PTHR19372">
    <property type="entry name" value="SULFITE REDUCTASE"/>
    <property type="match status" value="1"/>
</dbReference>
<keyword evidence="2" id="KW-0500">Molybdenum</keyword>
<feature type="compositionally biased region" description="Basic and acidic residues" evidence="5">
    <location>
        <begin position="350"/>
        <end position="362"/>
    </location>
</feature>
<dbReference type="FunFam" id="3.90.420.10:FF:000002">
    <property type="entry name" value="sulfite oxidase, mitochondrial"/>
    <property type="match status" value="1"/>
</dbReference>
<keyword evidence="9" id="KW-1185">Reference proteome</keyword>
<evidence type="ECO:0000256" key="2">
    <source>
        <dbReference type="ARBA" id="ARBA00022505"/>
    </source>
</evidence>
<evidence type="ECO:0000259" key="7">
    <source>
        <dbReference type="Pfam" id="PF03404"/>
    </source>
</evidence>
<proteinExistence type="predicted"/>
<evidence type="ECO:0000313" key="8">
    <source>
        <dbReference type="EMBL" id="EMR65935.1"/>
    </source>
</evidence>
<organism evidence="8 9">
    <name type="scientific">Eutypa lata (strain UCR-EL1)</name>
    <name type="common">Grapevine dieback disease fungus</name>
    <name type="synonym">Eutypa armeniacae</name>
    <dbReference type="NCBI Taxonomy" id="1287681"/>
    <lineage>
        <taxon>Eukaryota</taxon>
        <taxon>Fungi</taxon>
        <taxon>Dikarya</taxon>
        <taxon>Ascomycota</taxon>
        <taxon>Pezizomycotina</taxon>
        <taxon>Sordariomycetes</taxon>
        <taxon>Xylariomycetidae</taxon>
        <taxon>Xylariales</taxon>
        <taxon>Diatrypaceae</taxon>
        <taxon>Eutypa</taxon>
    </lineage>
</organism>
<gene>
    <name evidence="8" type="ORF">UCREL1_7077</name>
</gene>
<dbReference type="InterPro" id="IPR036400">
    <property type="entry name" value="Cyt_B5-like_heme/steroid_sf"/>
</dbReference>
<evidence type="ECO:0000313" key="9">
    <source>
        <dbReference type="Proteomes" id="UP000012174"/>
    </source>
</evidence>
<dbReference type="GO" id="GO:0006790">
    <property type="term" value="P:sulfur compound metabolic process"/>
    <property type="evidence" value="ECO:0007669"/>
    <property type="project" value="TreeGrafter"/>
</dbReference>
<dbReference type="InterPro" id="IPR000572">
    <property type="entry name" value="OxRdtase_Mopterin-bd_dom"/>
</dbReference>
<dbReference type="Pfam" id="PF00174">
    <property type="entry name" value="Oxidored_molyb"/>
    <property type="match status" value="1"/>
</dbReference>
<comment type="cofactor">
    <cofactor evidence="1">
        <name>Mo-molybdopterin</name>
        <dbReference type="ChEBI" id="CHEBI:71302"/>
    </cofactor>
</comment>
<dbReference type="Pfam" id="PF03404">
    <property type="entry name" value="Mo-co_dimer"/>
    <property type="match status" value="2"/>
</dbReference>
<dbReference type="GO" id="GO:0020037">
    <property type="term" value="F:heme binding"/>
    <property type="evidence" value="ECO:0007669"/>
    <property type="project" value="TreeGrafter"/>
</dbReference>
<dbReference type="PRINTS" id="PR00407">
    <property type="entry name" value="EUMOPTERIN"/>
</dbReference>
<feature type="compositionally biased region" description="Polar residues" evidence="5">
    <location>
        <begin position="445"/>
        <end position="455"/>
    </location>
</feature>
<dbReference type="KEGG" id="ela:UCREL1_7077"/>
<evidence type="ECO:0000256" key="3">
    <source>
        <dbReference type="ARBA" id="ARBA00022723"/>
    </source>
</evidence>
<dbReference type="InterPro" id="IPR014756">
    <property type="entry name" value="Ig_E-set"/>
</dbReference>
<feature type="region of interest" description="Disordered" evidence="5">
    <location>
        <begin position="347"/>
        <end position="370"/>
    </location>
</feature>
<dbReference type="eggNOG" id="KOG0535">
    <property type="taxonomic scope" value="Eukaryota"/>
</dbReference>
<dbReference type="OMA" id="EESTSQW"/>
<name>M7TGS3_EUTLA</name>
<dbReference type="InterPro" id="IPR005066">
    <property type="entry name" value="MoCF_OxRdtse_dimer"/>
</dbReference>
<feature type="region of interest" description="Disordered" evidence="5">
    <location>
        <begin position="1"/>
        <end position="21"/>
    </location>
</feature>
<evidence type="ECO:0000256" key="5">
    <source>
        <dbReference type="SAM" id="MobiDB-lite"/>
    </source>
</evidence>
<dbReference type="InterPro" id="IPR036374">
    <property type="entry name" value="OxRdtase_Mopterin-bd_sf"/>
</dbReference>
<evidence type="ECO:0000256" key="1">
    <source>
        <dbReference type="ARBA" id="ARBA00001924"/>
    </source>
</evidence>